<dbReference type="InterPro" id="IPR006683">
    <property type="entry name" value="Thioestr_dom"/>
</dbReference>
<dbReference type="Proteomes" id="UP000830055">
    <property type="component" value="Chromosome"/>
</dbReference>
<dbReference type="CDD" id="cd00586">
    <property type="entry name" value="4HBT"/>
    <property type="match status" value="1"/>
</dbReference>
<keyword evidence="5" id="KW-1185">Reference proteome</keyword>
<dbReference type="InterPro" id="IPR050563">
    <property type="entry name" value="4-hydroxybenzoyl-CoA_TE"/>
</dbReference>
<dbReference type="NCBIfam" id="TIGR00051">
    <property type="entry name" value="YbgC/FadM family acyl-CoA thioesterase"/>
    <property type="match status" value="1"/>
</dbReference>
<evidence type="ECO:0000313" key="4">
    <source>
        <dbReference type="EMBL" id="BDD88301.1"/>
    </source>
</evidence>
<dbReference type="PANTHER" id="PTHR31793">
    <property type="entry name" value="4-HYDROXYBENZOYL-COA THIOESTERASE FAMILY MEMBER"/>
    <property type="match status" value="1"/>
</dbReference>
<dbReference type="InterPro" id="IPR006684">
    <property type="entry name" value="YbgC/YbaW"/>
</dbReference>
<reference evidence="4 5" key="1">
    <citation type="submission" date="2022-01" db="EMBL/GenBank/DDBJ databases">
        <title>Desulfofustis limnae sp. nov., a novel mesophilic sulfate-reducing bacterium isolated from marsh soil.</title>
        <authorList>
            <person name="Watanabe M."/>
            <person name="Takahashi A."/>
            <person name="Kojima H."/>
            <person name="Fukui M."/>
        </authorList>
    </citation>
    <scope>NUCLEOTIDE SEQUENCE [LARGE SCALE GENOMIC DNA]</scope>
    <source>
        <strain evidence="4 5">PPLL</strain>
    </source>
</reference>
<name>A0ABM7WBC7_9BACT</name>
<evidence type="ECO:0000313" key="5">
    <source>
        <dbReference type="Proteomes" id="UP000830055"/>
    </source>
</evidence>
<dbReference type="SUPFAM" id="SSF54637">
    <property type="entry name" value="Thioesterase/thiol ester dehydrase-isomerase"/>
    <property type="match status" value="1"/>
</dbReference>
<comment type="similarity">
    <text evidence="1">Belongs to the 4-hydroxybenzoyl-CoA thioesterase family.</text>
</comment>
<gene>
    <name evidence="4" type="primary">ybaW</name>
    <name evidence="4" type="ORF">DPPLL_26660</name>
</gene>
<protein>
    <submittedName>
        <fullName evidence="4">Thioesterase</fullName>
    </submittedName>
</protein>
<dbReference type="Pfam" id="PF03061">
    <property type="entry name" value="4HBT"/>
    <property type="match status" value="1"/>
</dbReference>
<sequence>MTEYLTEIKVRGYHADFYGHVNNARYLEFFEEDRWAQLESKIDLQRWANSGRIFLVVNINVNYRKAVGVGETLLVSTALERVGNKSAVLRQEIVLKQTKECVADALVTFVVRDGSGKAMVMAGELHEELSKLGKP</sequence>
<evidence type="ECO:0000256" key="1">
    <source>
        <dbReference type="ARBA" id="ARBA00005953"/>
    </source>
</evidence>
<dbReference type="Gene3D" id="3.10.129.10">
    <property type="entry name" value="Hotdog Thioesterase"/>
    <property type="match status" value="1"/>
</dbReference>
<proteinExistence type="inferred from homology"/>
<keyword evidence="2" id="KW-0378">Hydrolase</keyword>
<evidence type="ECO:0000259" key="3">
    <source>
        <dbReference type="Pfam" id="PF03061"/>
    </source>
</evidence>
<evidence type="ECO:0000256" key="2">
    <source>
        <dbReference type="ARBA" id="ARBA00022801"/>
    </source>
</evidence>
<accession>A0ABM7WBC7</accession>
<dbReference type="EMBL" id="AP025516">
    <property type="protein sequence ID" value="BDD88301.1"/>
    <property type="molecule type" value="Genomic_DNA"/>
</dbReference>
<dbReference type="PANTHER" id="PTHR31793:SF24">
    <property type="entry name" value="LONG-CHAIN ACYL-COA THIOESTERASE FADM"/>
    <property type="match status" value="1"/>
</dbReference>
<feature type="domain" description="Thioesterase" evidence="3">
    <location>
        <begin position="18"/>
        <end position="101"/>
    </location>
</feature>
<dbReference type="RefSeq" id="WP_284151678.1">
    <property type="nucleotide sequence ID" value="NZ_AP025516.1"/>
</dbReference>
<organism evidence="4 5">
    <name type="scientific">Desulfofustis limnaeus</name>
    <dbReference type="NCBI Taxonomy" id="2740163"/>
    <lineage>
        <taxon>Bacteria</taxon>
        <taxon>Pseudomonadati</taxon>
        <taxon>Thermodesulfobacteriota</taxon>
        <taxon>Desulfobulbia</taxon>
        <taxon>Desulfobulbales</taxon>
        <taxon>Desulfocapsaceae</taxon>
        <taxon>Desulfofustis</taxon>
    </lineage>
</organism>
<dbReference type="InterPro" id="IPR029069">
    <property type="entry name" value="HotDog_dom_sf"/>
</dbReference>